<accession>A0A4Y9NM72</accession>
<feature type="region of interest" description="Disordered" evidence="1">
    <location>
        <begin position="108"/>
        <end position="148"/>
    </location>
</feature>
<sequence>MREPVSVFERKILDGRNRYRAAVETGTDCPTRYYGNDPLGYVISLNLKRRHLAESQRAMCAARAAEQFRQRQGSAAQTKAAWHGGTARRKSGASTRIRPCHMMIVPKWSRSLGQAQPSPPFQLRSSPPGDSFFVSSPTGKCSRGYNVS</sequence>
<dbReference type="Proteomes" id="UP000297700">
    <property type="component" value="Unassembled WGS sequence"/>
</dbReference>
<dbReference type="RefSeq" id="WP_126261827.1">
    <property type="nucleotide sequence ID" value="NZ_SPQS01000040.1"/>
</dbReference>
<dbReference type="OrthoDB" id="9800596at2"/>
<organism evidence="2 5">
    <name type="scientific">Bradyrhizobium frederickii</name>
    <dbReference type="NCBI Taxonomy" id="2560054"/>
    <lineage>
        <taxon>Bacteria</taxon>
        <taxon>Pseudomonadati</taxon>
        <taxon>Pseudomonadota</taxon>
        <taxon>Alphaproteobacteria</taxon>
        <taxon>Hyphomicrobiales</taxon>
        <taxon>Nitrobacteraceae</taxon>
        <taxon>Bradyrhizobium</taxon>
    </lineage>
</organism>
<evidence type="ECO:0000256" key="1">
    <source>
        <dbReference type="SAM" id="MobiDB-lite"/>
    </source>
</evidence>
<evidence type="ECO:0000313" key="4">
    <source>
        <dbReference type="Proteomes" id="UP000297700"/>
    </source>
</evidence>
<reference evidence="3 4" key="2">
    <citation type="submission" date="2019-03" db="EMBL/GenBank/DDBJ databases">
        <title>Bradyrhizobium strains diversity.</title>
        <authorList>
            <person name="Urquiaga M.C.O."/>
            <person name="Hungria M."/>
            <person name="Delamuta J.R.M."/>
            <person name="Klepa M.S."/>
        </authorList>
    </citation>
    <scope>NUCLEOTIDE SEQUENCE [LARGE SCALE GENOMIC DNA]</scope>
    <source>
        <strain evidence="3 4">CNPSo 3426</strain>
    </source>
</reference>
<protein>
    <recommendedName>
        <fullName evidence="6">ParB/Sulfiredoxin domain-containing protein</fullName>
    </recommendedName>
</protein>
<keyword evidence="5" id="KW-1185">Reference proteome</keyword>
<evidence type="ECO:0000313" key="3">
    <source>
        <dbReference type="EMBL" id="TFV68537.1"/>
    </source>
</evidence>
<gene>
    <name evidence="3" type="ORF">E4K64_36530</name>
    <name evidence="2" type="ORF">E4K66_36345</name>
</gene>
<evidence type="ECO:0008006" key="6">
    <source>
        <dbReference type="Google" id="ProtNLM"/>
    </source>
</evidence>
<dbReference type="EMBL" id="SPQS01000040">
    <property type="protein sequence ID" value="TFV68537.1"/>
    <property type="molecule type" value="Genomic_DNA"/>
</dbReference>
<dbReference type="EMBL" id="SPQU01000039">
    <property type="protein sequence ID" value="TFV30199.1"/>
    <property type="molecule type" value="Genomic_DNA"/>
</dbReference>
<evidence type="ECO:0000313" key="2">
    <source>
        <dbReference type="EMBL" id="TFV30199.1"/>
    </source>
</evidence>
<accession>A0A4Y9KQ93</accession>
<comment type="caution">
    <text evidence="2">The sequence shown here is derived from an EMBL/GenBank/DDBJ whole genome shotgun (WGS) entry which is preliminary data.</text>
</comment>
<feature type="region of interest" description="Disordered" evidence="1">
    <location>
        <begin position="71"/>
        <end position="96"/>
    </location>
</feature>
<feature type="compositionally biased region" description="Polar residues" evidence="1">
    <location>
        <begin position="133"/>
        <end position="148"/>
    </location>
</feature>
<name>A0A4Y9KQ93_9BRAD</name>
<reference evidence="2 5" key="1">
    <citation type="submission" date="2019-03" db="EMBL/GenBank/DDBJ databases">
        <title>Bradyrhizobium strains diversity isolated from Chamaecrista fasciculata.</title>
        <authorList>
            <person name="Urquiaga M.C.O."/>
            <person name="Hungria M."/>
            <person name="Delamuta J.R.M."/>
        </authorList>
    </citation>
    <scope>NUCLEOTIDE SEQUENCE [LARGE SCALE GENOMIC DNA]</scope>
    <source>
        <strain evidence="2 5">CNPSo 3424</strain>
    </source>
</reference>
<dbReference type="Proteomes" id="UP000298225">
    <property type="component" value="Unassembled WGS sequence"/>
</dbReference>
<proteinExistence type="predicted"/>
<evidence type="ECO:0000313" key="5">
    <source>
        <dbReference type="Proteomes" id="UP000298225"/>
    </source>
</evidence>
<dbReference type="AlphaFoldDB" id="A0A4Y9KQ93"/>